<comment type="caution">
    <text evidence="1">The sequence shown here is derived from an EMBL/GenBank/DDBJ whole genome shotgun (WGS) entry which is preliminary data.</text>
</comment>
<evidence type="ECO:0000313" key="2">
    <source>
        <dbReference type="Proteomes" id="UP001057402"/>
    </source>
</evidence>
<proteinExistence type="predicted"/>
<evidence type="ECO:0000313" key="1">
    <source>
        <dbReference type="EMBL" id="KAI4326208.1"/>
    </source>
</evidence>
<accession>A0ACB9MR73</accession>
<organism evidence="1 2">
    <name type="scientific">Melastoma candidum</name>
    <dbReference type="NCBI Taxonomy" id="119954"/>
    <lineage>
        <taxon>Eukaryota</taxon>
        <taxon>Viridiplantae</taxon>
        <taxon>Streptophyta</taxon>
        <taxon>Embryophyta</taxon>
        <taxon>Tracheophyta</taxon>
        <taxon>Spermatophyta</taxon>
        <taxon>Magnoliopsida</taxon>
        <taxon>eudicotyledons</taxon>
        <taxon>Gunneridae</taxon>
        <taxon>Pentapetalae</taxon>
        <taxon>rosids</taxon>
        <taxon>malvids</taxon>
        <taxon>Myrtales</taxon>
        <taxon>Melastomataceae</taxon>
        <taxon>Melastomatoideae</taxon>
        <taxon>Melastomateae</taxon>
        <taxon>Melastoma</taxon>
    </lineage>
</organism>
<dbReference type="Proteomes" id="UP001057402">
    <property type="component" value="Chromosome 9"/>
</dbReference>
<sequence>MDFFRIRKFRRSSDCSPDQRSEGMPVSLPDGDQKSDVGGNIPSKSLEDSVEDDDDEDFIANEVKRRLKELRRNSFLMLIPEEDSCAEEDDDDDGEGEMNCSDCQDGLQGRQWWARFDAFYEKYCERMLFFDRLSTQLLHEAGSQALSAPSPKSASKKLVSPFRCLSLAKAEEPDEEMQRLQQSDNSPYLDLESAYLAQACLTWEALHTQYTQLWHKTSTQQGRTCYNHSAQQFEHFHVLLQRFIENEPFEDGLRPETYARARKMLPKLLQVPLVQGSEEIETEKEEGGGPDFMVLALDLMRLMESIILTFYLFLQHDKKQQGGVLNIFGNQSHIASPLQQVQSSLEKKATRLKELRKKRKGWKTKSWPQTYNDAELLLGLVDVKIVSMVLRTERITKEQLAWCGEKMKKLELADGKLRRDPSPLLFPC</sequence>
<reference evidence="2" key="1">
    <citation type="journal article" date="2023" name="Front. Plant Sci.">
        <title>Chromosomal-level genome assembly of Melastoma candidum provides insights into trichome evolution.</title>
        <authorList>
            <person name="Zhong Y."/>
            <person name="Wu W."/>
            <person name="Sun C."/>
            <person name="Zou P."/>
            <person name="Liu Y."/>
            <person name="Dai S."/>
            <person name="Zhou R."/>
        </authorList>
    </citation>
    <scope>NUCLEOTIDE SEQUENCE [LARGE SCALE GENOMIC DNA]</scope>
</reference>
<dbReference type="EMBL" id="CM042888">
    <property type="protein sequence ID" value="KAI4326208.1"/>
    <property type="molecule type" value="Genomic_DNA"/>
</dbReference>
<gene>
    <name evidence="1" type="ORF">MLD38_031545</name>
</gene>
<protein>
    <submittedName>
        <fullName evidence="1">Uncharacterized protein</fullName>
    </submittedName>
</protein>
<name>A0ACB9MR73_9MYRT</name>
<keyword evidence="2" id="KW-1185">Reference proteome</keyword>